<evidence type="ECO:0000313" key="3">
    <source>
        <dbReference type="Proteomes" id="UP001610446"/>
    </source>
</evidence>
<name>A0ABR4K652_9EURO</name>
<protein>
    <submittedName>
        <fullName evidence="2">Uncharacterized protein</fullName>
    </submittedName>
</protein>
<reference evidence="2 3" key="1">
    <citation type="submission" date="2024-07" db="EMBL/GenBank/DDBJ databases">
        <title>Section-level genome sequencing and comparative genomics of Aspergillus sections Usti and Cavernicolus.</title>
        <authorList>
            <consortium name="Lawrence Berkeley National Laboratory"/>
            <person name="Nybo J.L."/>
            <person name="Vesth T.C."/>
            <person name="Theobald S."/>
            <person name="Frisvad J.C."/>
            <person name="Larsen T.O."/>
            <person name="Kjaerboelling I."/>
            <person name="Rothschild-Mancinelli K."/>
            <person name="Lyhne E.K."/>
            <person name="Kogle M.E."/>
            <person name="Barry K."/>
            <person name="Clum A."/>
            <person name="Na H."/>
            <person name="Ledsgaard L."/>
            <person name="Lin J."/>
            <person name="Lipzen A."/>
            <person name="Kuo A."/>
            <person name="Riley R."/>
            <person name="Mondo S."/>
            <person name="Labutti K."/>
            <person name="Haridas S."/>
            <person name="Pangalinan J."/>
            <person name="Salamov A.A."/>
            <person name="Simmons B.A."/>
            <person name="Magnuson J.K."/>
            <person name="Chen J."/>
            <person name="Drula E."/>
            <person name="Henrissat B."/>
            <person name="Wiebenga A."/>
            <person name="Lubbers R.J."/>
            <person name="Gomes A.C."/>
            <person name="Makela M.R."/>
            <person name="Stajich J."/>
            <person name="Grigoriev I.V."/>
            <person name="Mortensen U.H."/>
            <person name="De Vries R.P."/>
            <person name="Baker S.E."/>
            <person name="Andersen M.R."/>
        </authorList>
    </citation>
    <scope>NUCLEOTIDE SEQUENCE [LARGE SCALE GENOMIC DNA]</scope>
    <source>
        <strain evidence="2 3">CBS 123904</strain>
    </source>
</reference>
<keyword evidence="3" id="KW-1185">Reference proteome</keyword>
<gene>
    <name evidence="2" type="ORF">BJY01DRAFT_246691</name>
</gene>
<sequence length="323" mass="36863">MRLHLPTLLSTLLAGSLLQYAAVSIPLRSDGPRSRGLDIAGKEVFNNWTLIDVPIAGRAAERQYEDELPGDSDDTDVNLEEEAKHLSWRRAVDIGRRNIAKLDNPQPTIPKRGYEPYTMFYQDDMVDEDDCGQGQGDDDDYMTMGDTGFYPEPMLRIWGIPSVDQLIISKLIYSKEHDLNPPDQQIRTGEIMLQVWDKLARKHDKRAAEDNGVEVVYHTYNELEWIVRSRIVNEATQKILRLAAKRLKGEDYKNTLIRVTREDNPEESNALSGTPNCRGVYLSLANHDLGRFRDRRVSELLIWKGFGLRDLIAMKIERLPAAA</sequence>
<dbReference type="Proteomes" id="UP001610446">
    <property type="component" value="Unassembled WGS sequence"/>
</dbReference>
<feature type="signal peptide" evidence="1">
    <location>
        <begin position="1"/>
        <end position="24"/>
    </location>
</feature>
<evidence type="ECO:0000256" key="1">
    <source>
        <dbReference type="SAM" id="SignalP"/>
    </source>
</evidence>
<keyword evidence="1" id="KW-0732">Signal</keyword>
<feature type="chain" id="PRO_5045595696" evidence="1">
    <location>
        <begin position="25"/>
        <end position="323"/>
    </location>
</feature>
<evidence type="ECO:0000313" key="2">
    <source>
        <dbReference type="EMBL" id="KAL2847790.1"/>
    </source>
</evidence>
<proteinExistence type="predicted"/>
<dbReference type="EMBL" id="JBFXLU010000054">
    <property type="protein sequence ID" value="KAL2847790.1"/>
    <property type="molecule type" value="Genomic_DNA"/>
</dbReference>
<comment type="caution">
    <text evidence="2">The sequence shown here is derived from an EMBL/GenBank/DDBJ whole genome shotgun (WGS) entry which is preliminary data.</text>
</comment>
<organism evidence="2 3">
    <name type="scientific">Aspergillus pseudoustus</name>
    <dbReference type="NCBI Taxonomy" id="1810923"/>
    <lineage>
        <taxon>Eukaryota</taxon>
        <taxon>Fungi</taxon>
        <taxon>Dikarya</taxon>
        <taxon>Ascomycota</taxon>
        <taxon>Pezizomycotina</taxon>
        <taxon>Eurotiomycetes</taxon>
        <taxon>Eurotiomycetidae</taxon>
        <taxon>Eurotiales</taxon>
        <taxon>Aspergillaceae</taxon>
        <taxon>Aspergillus</taxon>
        <taxon>Aspergillus subgen. Nidulantes</taxon>
    </lineage>
</organism>
<accession>A0ABR4K652</accession>